<dbReference type="Proteomes" id="UP000308768">
    <property type="component" value="Unassembled WGS sequence"/>
</dbReference>
<evidence type="ECO:0000256" key="2">
    <source>
        <dbReference type="SAM" id="MobiDB-lite"/>
    </source>
</evidence>
<dbReference type="PANTHER" id="PTHR15350:SF2">
    <property type="entry name" value="EUKARYOTIC TRANSLATION INITIATION FACTOR 3 SUBUNIT M"/>
    <property type="match status" value="1"/>
</dbReference>
<dbReference type="OrthoDB" id="10267031at2759"/>
<feature type="domain" description="PCI" evidence="3">
    <location>
        <begin position="1"/>
        <end position="75"/>
    </location>
</feature>
<accession>A0A4U0WY11</accession>
<evidence type="ECO:0000259" key="3">
    <source>
        <dbReference type="PROSITE" id="PS50250"/>
    </source>
</evidence>
<gene>
    <name evidence="4" type="ORF">B0A49_05587</name>
</gene>
<dbReference type="STRING" id="331657.A0A4U0WY11"/>
<dbReference type="PANTHER" id="PTHR15350">
    <property type="entry name" value="COP9 SIGNALOSOME COMPLEX SUBUNIT 7/DENDRITIC CELL PROTEIN GA17"/>
    <property type="match status" value="1"/>
</dbReference>
<keyword evidence="4" id="KW-0648">Protein biosynthesis</keyword>
<evidence type="ECO:0000313" key="5">
    <source>
        <dbReference type="Proteomes" id="UP000308768"/>
    </source>
</evidence>
<dbReference type="SMART" id="SM00088">
    <property type="entry name" value="PINT"/>
    <property type="match status" value="1"/>
</dbReference>
<dbReference type="InterPro" id="IPR040750">
    <property type="entry name" value="eIF3m_C_helix"/>
</dbReference>
<dbReference type="GO" id="GO:0005852">
    <property type="term" value="C:eukaryotic translation initiation factor 3 complex"/>
    <property type="evidence" value="ECO:0007669"/>
    <property type="project" value="TreeGrafter"/>
</dbReference>
<keyword evidence="4" id="KW-0396">Initiation factor</keyword>
<proteinExistence type="inferred from homology"/>
<dbReference type="InterPro" id="IPR000717">
    <property type="entry name" value="PCI_dom"/>
</dbReference>
<dbReference type="AlphaFoldDB" id="A0A4U0WY11"/>
<feature type="region of interest" description="Disordered" evidence="2">
    <location>
        <begin position="125"/>
        <end position="147"/>
    </location>
</feature>
<name>A0A4U0WY11_9PEZI</name>
<keyword evidence="5" id="KW-1185">Reference proteome</keyword>
<comment type="caution">
    <text evidence="4">The sequence shown here is derived from an EMBL/GenBank/DDBJ whole genome shotgun (WGS) entry which is preliminary data.</text>
</comment>
<dbReference type="PROSITE" id="PS50250">
    <property type="entry name" value="PCI"/>
    <property type="match status" value="1"/>
</dbReference>
<dbReference type="InterPro" id="IPR045237">
    <property type="entry name" value="COPS7/eIF3m"/>
</dbReference>
<sequence length="147" mass="16416">LDGAALNRKMRLLTLASIAASTGQTRSLPYSAIARALQIPAADVEMWVIDVIRAGLVEGKLSQQTQTFLIHRSTYRVFAENQWREVASRLDMWRSSLVGVLAVVRQEKEAFIAQKEQELRELDSKMNGGGMAGYRPGRQQRNAVEAE</sequence>
<evidence type="ECO:0000313" key="4">
    <source>
        <dbReference type="EMBL" id="TKA68291.1"/>
    </source>
</evidence>
<dbReference type="Pfam" id="PF01399">
    <property type="entry name" value="PCI"/>
    <property type="match status" value="1"/>
</dbReference>
<dbReference type="Pfam" id="PF18005">
    <property type="entry name" value="eIF3m_C_helix"/>
    <property type="match status" value="1"/>
</dbReference>
<evidence type="ECO:0000256" key="1">
    <source>
        <dbReference type="ARBA" id="ARBA00008482"/>
    </source>
</evidence>
<reference evidence="4 5" key="1">
    <citation type="submission" date="2017-03" db="EMBL/GenBank/DDBJ databases">
        <title>Genomes of endolithic fungi from Antarctica.</title>
        <authorList>
            <person name="Coleine C."/>
            <person name="Masonjones S."/>
            <person name="Stajich J.E."/>
        </authorList>
    </citation>
    <scope>NUCLEOTIDE SEQUENCE [LARGE SCALE GENOMIC DNA]</scope>
    <source>
        <strain evidence="4 5">CCFEE 5187</strain>
    </source>
</reference>
<dbReference type="GO" id="GO:0002183">
    <property type="term" value="P:cytoplasmic translational initiation"/>
    <property type="evidence" value="ECO:0007669"/>
    <property type="project" value="TreeGrafter"/>
</dbReference>
<feature type="non-terminal residue" evidence="4">
    <location>
        <position position="1"/>
    </location>
</feature>
<dbReference type="GO" id="GO:0003743">
    <property type="term" value="F:translation initiation factor activity"/>
    <property type="evidence" value="ECO:0007669"/>
    <property type="project" value="UniProtKB-KW"/>
</dbReference>
<protein>
    <submittedName>
        <fullName evidence="4">Eukaryotic translation initiation factor 3 subunit M</fullName>
    </submittedName>
</protein>
<organism evidence="4 5">
    <name type="scientific">Cryomyces minteri</name>
    <dbReference type="NCBI Taxonomy" id="331657"/>
    <lineage>
        <taxon>Eukaryota</taxon>
        <taxon>Fungi</taxon>
        <taxon>Dikarya</taxon>
        <taxon>Ascomycota</taxon>
        <taxon>Pezizomycotina</taxon>
        <taxon>Dothideomycetes</taxon>
        <taxon>Dothideomycetes incertae sedis</taxon>
        <taxon>Cryomyces</taxon>
    </lineage>
</organism>
<dbReference type="EMBL" id="NAJN01000830">
    <property type="protein sequence ID" value="TKA68291.1"/>
    <property type="molecule type" value="Genomic_DNA"/>
</dbReference>
<comment type="similarity">
    <text evidence="1">Belongs to the CSN7/EIF3M family. CSN7 subfamily.</text>
</comment>